<dbReference type="OrthoDB" id="7570189at2"/>
<accession>A0A1Y5TGC8</accession>
<proteinExistence type="predicted"/>
<evidence type="ECO:0000313" key="2">
    <source>
        <dbReference type="Proteomes" id="UP000193623"/>
    </source>
</evidence>
<dbReference type="AlphaFoldDB" id="A0A1Y5TGC8"/>
<dbReference type="Proteomes" id="UP000193623">
    <property type="component" value="Unassembled WGS sequence"/>
</dbReference>
<dbReference type="RefSeq" id="WP_085865562.1">
    <property type="nucleotide sequence ID" value="NZ_FWFT01000006.1"/>
</dbReference>
<protein>
    <submittedName>
        <fullName evidence="1">Phage head-tail joining protein</fullName>
    </submittedName>
</protein>
<gene>
    <name evidence="1" type="ORF">PSJ8397_03181</name>
</gene>
<keyword evidence="2" id="KW-1185">Reference proteome</keyword>
<reference evidence="1 2" key="1">
    <citation type="submission" date="2017-03" db="EMBL/GenBank/DDBJ databases">
        <authorList>
            <person name="Afonso C.L."/>
            <person name="Miller P.J."/>
            <person name="Scott M.A."/>
            <person name="Spackman E."/>
            <person name="Goraichik I."/>
            <person name="Dimitrov K.M."/>
            <person name="Suarez D.L."/>
            <person name="Swayne D.E."/>
        </authorList>
    </citation>
    <scope>NUCLEOTIDE SEQUENCE [LARGE SCALE GENOMIC DNA]</scope>
    <source>
        <strain evidence="1 2">CECT 8397</strain>
    </source>
</reference>
<dbReference type="Pfam" id="PF05521">
    <property type="entry name" value="Phage_HCP"/>
    <property type="match status" value="1"/>
</dbReference>
<evidence type="ECO:0000313" key="1">
    <source>
        <dbReference type="EMBL" id="SLN59771.1"/>
    </source>
</evidence>
<sequence length="111" mass="12029">MAPRLNRQLLLESPARVPDGAGGFTQSWMPMGSLWAEVTARTGREAAGVAAPMSRIAYKIIVRAAPVGAQSRPKPDQRFVEGDRVFLILSVTENDADGRYLICTAQEETVA</sequence>
<dbReference type="EMBL" id="FWFT01000006">
    <property type="protein sequence ID" value="SLN59771.1"/>
    <property type="molecule type" value="Genomic_DNA"/>
</dbReference>
<name>A0A1Y5TGC8_9RHOB</name>
<organism evidence="1 2">
    <name type="scientific">Pseudooctadecabacter jejudonensis</name>
    <dbReference type="NCBI Taxonomy" id="1391910"/>
    <lineage>
        <taxon>Bacteria</taxon>
        <taxon>Pseudomonadati</taxon>
        <taxon>Pseudomonadota</taxon>
        <taxon>Alphaproteobacteria</taxon>
        <taxon>Rhodobacterales</taxon>
        <taxon>Paracoccaceae</taxon>
        <taxon>Pseudooctadecabacter</taxon>
    </lineage>
</organism>
<dbReference type="InterPro" id="IPR038666">
    <property type="entry name" value="SSP1_head-tail_sf"/>
</dbReference>
<dbReference type="Gene3D" id="2.40.10.270">
    <property type="entry name" value="Bacteriophage SPP1 head-tail adaptor protein"/>
    <property type="match status" value="1"/>
</dbReference>
<dbReference type="InterPro" id="IPR008767">
    <property type="entry name" value="Phage_SPP1_head-tail_adaptor"/>
</dbReference>